<dbReference type="SMART" id="SM00382">
    <property type="entry name" value="AAA"/>
    <property type="match status" value="1"/>
</dbReference>
<dbReference type="Pfam" id="PF00005">
    <property type="entry name" value="ABC_tran"/>
    <property type="match status" value="1"/>
</dbReference>
<accession>A0A5E9G419</accession>
<name>A0A5E9G419_9MICO</name>
<keyword evidence="4" id="KW-1278">Translocase</keyword>
<dbReference type="InterPro" id="IPR017871">
    <property type="entry name" value="ABC_transporter-like_CS"/>
</dbReference>
<reference evidence="6 7" key="1">
    <citation type="submission" date="2016-10" db="EMBL/GenBank/DDBJ databases">
        <authorList>
            <person name="Varghese N."/>
            <person name="Submissions S."/>
        </authorList>
    </citation>
    <scope>NUCLEOTIDE SEQUENCE [LARGE SCALE GENOMIC DNA]</scope>
    <source>
        <strain evidence="6 7">CGMCC 1.11215</strain>
    </source>
</reference>
<dbReference type="GO" id="GO:0016887">
    <property type="term" value="F:ATP hydrolysis activity"/>
    <property type="evidence" value="ECO:0007669"/>
    <property type="project" value="InterPro"/>
</dbReference>
<evidence type="ECO:0000313" key="7">
    <source>
        <dbReference type="Proteomes" id="UP000199639"/>
    </source>
</evidence>
<dbReference type="EMBL" id="FNIB01000020">
    <property type="protein sequence ID" value="SDO49983.1"/>
    <property type="molecule type" value="Genomic_DNA"/>
</dbReference>
<evidence type="ECO:0000256" key="1">
    <source>
        <dbReference type="ARBA" id="ARBA00022448"/>
    </source>
</evidence>
<dbReference type="PROSITE" id="PS00211">
    <property type="entry name" value="ABC_TRANSPORTER_1"/>
    <property type="match status" value="1"/>
</dbReference>
<dbReference type="CDD" id="cd03260">
    <property type="entry name" value="ABC_PstB_phosphate_transporter"/>
    <property type="match status" value="1"/>
</dbReference>
<dbReference type="Proteomes" id="UP000199639">
    <property type="component" value="Unassembled WGS sequence"/>
</dbReference>
<dbReference type="InterPro" id="IPR027417">
    <property type="entry name" value="P-loop_NTPase"/>
</dbReference>
<evidence type="ECO:0000256" key="4">
    <source>
        <dbReference type="ARBA" id="ARBA00022967"/>
    </source>
</evidence>
<dbReference type="GO" id="GO:0035435">
    <property type="term" value="P:phosphate ion transmembrane transport"/>
    <property type="evidence" value="ECO:0007669"/>
    <property type="project" value="InterPro"/>
</dbReference>
<dbReference type="Gene3D" id="3.40.50.300">
    <property type="entry name" value="P-loop containing nucleotide triphosphate hydrolases"/>
    <property type="match status" value="1"/>
</dbReference>
<dbReference type="InterPro" id="IPR003593">
    <property type="entry name" value="AAA+_ATPase"/>
</dbReference>
<protein>
    <submittedName>
        <fullName evidence="6">Phosphate transport system ATP-binding protein</fullName>
    </submittedName>
</protein>
<gene>
    <name evidence="6" type="ORF">SAMN05216368_12020</name>
</gene>
<dbReference type="InterPro" id="IPR003439">
    <property type="entry name" value="ABC_transporter-like_ATP-bd"/>
</dbReference>
<dbReference type="PANTHER" id="PTHR43423">
    <property type="entry name" value="ABC TRANSPORTER I FAMILY MEMBER 17"/>
    <property type="match status" value="1"/>
</dbReference>
<evidence type="ECO:0000313" key="6">
    <source>
        <dbReference type="EMBL" id="SDO49983.1"/>
    </source>
</evidence>
<dbReference type="AlphaFoldDB" id="A0A5E9G419"/>
<dbReference type="STRING" id="1424659.SAMN05216368_12020"/>
<feature type="domain" description="ABC transporter" evidence="5">
    <location>
        <begin position="88"/>
        <end position="336"/>
    </location>
</feature>
<keyword evidence="2" id="KW-0547">Nucleotide-binding</keyword>
<dbReference type="InterPro" id="IPR005670">
    <property type="entry name" value="PstB-like"/>
</dbReference>
<dbReference type="GO" id="GO:0016020">
    <property type="term" value="C:membrane"/>
    <property type="evidence" value="ECO:0007669"/>
    <property type="project" value="InterPro"/>
</dbReference>
<evidence type="ECO:0000259" key="5">
    <source>
        <dbReference type="PROSITE" id="PS50893"/>
    </source>
</evidence>
<sequence length="341" mass="37047">MTAQSPSRPADHNDLTDAHLTAADAAELAAVRVPLHSEDPSLYLTTVLESVESDTVLGTRPETSLNADAEVVDAHVHSDAPRPVLSALEARDVSAWFGTHKVLERVSLTMEAGQVTALIGPSGCGKSTFLRILNRMHELVPLASLAGEVVLDGADIYDRTRKLTDARRHIGMVFQKPNPFPAMSIYDNVVAGLKLTGIRASRDEKDEVVERSLTSAGLWREVKDRLRQPGGGLSGGQQQRLCIARSLAVKPKVLLMDEPCSALDPTSTRVIEETMGELQKEVTIVIVTHNMQQAQRVSQKCAFFLASQGTPGGIVEHGDTDAMFSEPQDERTFDYVNGRFG</sequence>
<dbReference type="PROSITE" id="PS50893">
    <property type="entry name" value="ABC_TRANSPORTER_2"/>
    <property type="match status" value="1"/>
</dbReference>
<keyword evidence="3 6" id="KW-0067">ATP-binding</keyword>
<dbReference type="GO" id="GO:0005315">
    <property type="term" value="F:phosphate transmembrane transporter activity"/>
    <property type="evidence" value="ECO:0007669"/>
    <property type="project" value="InterPro"/>
</dbReference>
<evidence type="ECO:0000256" key="2">
    <source>
        <dbReference type="ARBA" id="ARBA00022741"/>
    </source>
</evidence>
<dbReference type="NCBIfam" id="TIGR00972">
    <property type="entry name" value="3a0107s01c2"/>
    <property type="match status" value="1"/>
</dbReference>
<organism evidence="6 7">
    <name type="scientific">Cryobacterium flavum</name>
    <dbReference type="NCBI Taxonomy" id="1424659"/>
    <lineage>
        <taxon>Bacteria</taxon>
        <taxon>Bacillati</taxon>
        <taxon>Actinomycetota</taxon>
        <taxon>Actinomycetes</taxon>
        <taxon>Micrococcales</taxon>
        <taxon>Microbacteriaceae</taxon>
        <taxon>Cryobacterium</taxon>
    </lineage>
</organism>
<dbReference type="SUPFAM" id="SSF52540">
    <property type="entry name" value="P-loop containing nucleoside triphosphate hydrolases"/>
    <property type="match status" value="1"/>
</dbReference>
<evidence type="ECO:0000256" key="3">
    <source>
        <dbReference type="ARBA" id="ARBA00022840"/>
    </source>
</evidence>
<proteinExistence type="predicted"/>
<keyword evidence="1" id="KW-0813">Transport</keyword>
<dbReference type="GO" id="GO:0005524">
    <property type="term" value="F:ATP binding"/>
    <property type="evidence" value="ECO:0007669"/>
    <property type="project" value="UniProtKB-KW"/>
</dbReference>
<dbReference type="PANTHER" id="PTHR43423:SF1">
    <property type="entry name" value="ABC TRANSPORTER I FAMILY MEMBER 17"/>
    <property type="match status" value="1"/>
</dbReference>